<dbReference type="Proteomes" id="UP000031546">
    <property type="component" value="Unassembled WGS sequence"/>
</dbReference>
<evidence type="ECO:0000313" key="2">
    <source>
        <dbReference type="EMBL" id="KIH71247.1"/>
    </source>
</evidence>
<dbReference type="InterPro" id="IPR029068">
    <property type="entry name" value="Glyas_Bleomycin-R_OHBP_Dase"/>
</dbReference>
<evidence type="ECO:0000313" key="3">
    <source>
        <dbReference type="EMBL" id="MDB0579978.1"/>
    </source>
</evidence>
<reference evidence="3" key="2">
    <citation type="submission" date="2020-04" db="EMBL/GenBank/DDBJ databases">
        <authorList>
            <person name="Tanveer F."/>
            <person name="Xie Y."/>
            <person name="Shinwari Z.K."/>
        </authorList>
    </citation>
    <scope>NUCLEOTIDE SEQUENCE</scope>
    <source>
        <strain evidence="3">MOSEL-ME25</strain>
    </source>
</reference>
<dbReference type="RefSeq" id="WP_040105359.1">
    <property type="nucleotide sequence ID" value="NZ_JABEVU030000001.1"/>
</dbReference>
<sequence>MVKFDHIIHYVNGLEPVEEDGLLPIHSGGKHEHLGTANLLSYFDQRYVEYLAIDDKERFRRHLEESEDSFAGTIDRMEYEEGFLRYALATEEIHQLADRYRAKGFRTVGPVDMERTTNGETIRWKLLYILDDEEVLPFFIQWEEDESARLERVRNLRGAFISPEMNIHHEVRNVKVWDAFFDVIGVWKGEVDAHTTITISENKDPSITLELGMDGESAIYKGAVYKFI</sequence>
<evidence type="ECO:0000259" key="1">
    <source>
        <dbReference type="Pfam" id="PF13468"/>
    </source>
</evidence>
<dbReference type="OrthoDB" id="9111355at2"/>
<dbReference type="PANTHER" id="PTHR40265">
    <property type="entry name" value="BLL2707 PROTEIN"/>
    <property type="match status" value="1"/>
</dbReference>
<dbReference type="STRING" id="45670.SN16_04185"/>
<dbReference type="Proteomes" id="UP000527860">
    <property type="component" value="Unassembled WGS sequence"/>
</dbReference>
<reference evidence="2 4" key="1">
    <citation type="submission" date="2015-01" db="EMBL/GenBank/DDBJ databases">
        <title>Genome sequences of high lactate-tolerant strain Salinicoccus roseus W12 with industrial interest.</title>
        <authorList>
            <person name="Wang H."/>
            <person name="Yu B."/>
        </authorList>
    </citation>
    <scope>NUCLEOTIDE SEQUENCE [LARGE SCALE GENOMIC DNA]</scope>
    <source>
        <strain evidence="2 4">W12</strain>
    </source>
</reference>
<dbReference type="Pfam" id="PF13468">
    <property type="entry name" value="Glyoxalase_3"/>
    <property type="match status" value="1"/>
</dbReference>
<gene>
    <name evidence="3" type="ORF">F7P68_0005515</name>
    <name evidence="2" type="ORF">SN16_04185</name>
</gene>
<evidence type="ECO:0000313" key="5">
    <source>
        <dbReference type="Proteomes" id="UP000527860"/>
    </source>
</evidence>
<dbReference type="PANTHER" id="PTHR40265:SF1">
    <property type="entry name" value="GLYOXALASE-LIKE DOMAIN-CONTAINING PROTEIN"/>
    <property type="match status" value="1"/>
</dbReference>
<protein>
    <submittedName>
        <fullName evidence="3">VOC family protein</fullName>
    </submittedName>
</protein>
<dbReference type="EMBL" id="JABEVU030000001">
    <property type="protein sequence ID" value="MDB0579978.1"/>
    <property type="molecule type" value="Genomic_DNA"/>
</dbReference>
<dbReference type="GeneID" id="77844742"/>
<dbReference type="Gene3D" id="3.10.180.10">
    <property type="entry name" value="2,3-Dihydroxybiphenyl 1,2-Dioxygenase, domain 1"/>
    <property type="match status" value="1"/>
</dbReference>
<evidence type="ECO:0000313" key="4">
    <source>
        <dbReference type="Proteomes" id="UP000031546"/>
    </source>
</evidence>
<name>A0A0C2E7H0_9STAP</name>
<feature type="domain" description="Glyoxalase-like" evidence="1">
    <location>
        <begin position="4"/>
        <end position="150"/>
    </location>
</feature>
<reference evidence="3" key="3">
    <citation type="submission" date="2022-12" db="EMBL/GenBank/DDBJ databases">
        <title>Genome analysis and biological profiling of marine Salinicoccus roseus MOSEL-ME25.</title>
        <authorList>
            <person name="Mirza F.T."/>
            <person name="Xie Y."/>
            <person name="Shinwari Z.K."/>
        </authorList>
    </citation>
    <scope>NUCLEOTIDE SEQUENCE</scope>
    <source>
        <strain evidence="3">MOSEL-ME25</strain>
    </source>
</reference>
<organism evidence="2 4">
    <name type="scientific">Salinicoccus roseus</name>
    <dbReference type="NCBI Taxonomy" id="45670"/>
    <lineage>
        <taxon>Bacteria</taxon>
        <taxon>Bacillati</taxon>
        <taxon>Bacillota</taxon>
        <taxon>Bacilli</taxon>
        <taxon>Bacillales</taxon>
        <taxon>Staphylococcaceae</taxon>
        <taxon>Salinicoccus</taxon>
    </lineage>
</organism>
<dbReference type="EMBL" id="JXII01000003">
    <property type="protein sequence ID" value="KIH71247.1"/>
    <property type="molecule type" value="Genomic_DNA"/>
</dbReference>
<proteinExistence type="predicted"/>
<keyword evidence="5" id="KW-1185">Reference proteome</keyword>
<accession>A0A0C2E7H0</accession>
<dbReference type="AlphaFoldDB" id="A0A0C2E7H0"/>
<comment type="caution">
    <text evidence="2">The sequence shown here is derived from an EMBL/GenBank/DDBJ whole genome shotgun (WGS) entry which is preliminary data.</text>
</comment>
<dbReference type="InterPro" id="IPR025870">
    <property type="entry name" value="Glyoxalase-like_dom"/>
</dbReference>